<evidence type="ECO:0000256" key="5">
    <source>
        <dbReference type="SAM" id="MobiDB-lite"/>
    </source>
</evidence>
<keyword evidence="2" id="KW-0805">Transcription regulation</keyword>
<name>A0A8J8WF12_9EURO</name>
<dbReference type="SUPFAM" id="SSF57959">
    <property type="entry name" value="Leucine zipper domain"/>
    <property type="match status" value="1"/>
</dbReference>
<dbReference type="Gene3D" id="1.20.5.170">
    <property type="match status" value="1"/>
</dbReference>
<accession>A0A8J8WF12</accession>
<comment type="caution">
    <text evidence="7">The sequence shown here is derived from an EMBL/GenBank/DDBJ whole genome shotgun (WGS) entry which is preliminary data.</text>
</comment>
<protein>
    <submittedName>
        <fullName evidence="7">BZIP transcription factor</fullName>
    </submittedName>
</protein>
<gene>
    <name evidence="7" type="ORF">PECM_002987</name>
</gene>
<reference evidence="7" key="1">
    <citation type="journal article" date="2020" name="Front. Microbiol.">
        <title>Gene regulatory networks of Penicillium echinulatum 2HH and Penicillium oxalicum 114-2 inferred by a computational biology approach.</title>
        <authorList>
            <person name="Lenz A.R."/>
            <person name="Galan-Vasquez E."/>
            <person name="Balbinot E."/>
            <person name="De Abreu F.P."/>
            <person name="De Oliveira N.S."/>
            <person name="Da Rosa L.O."/>
            <person name="De Avila E Silva S."/>
            <person name="Camassola M."/>
            <person name="Dillon A.J.P."/>
            <person name="Perez-Rueda E."/>
        </authorList>
    </citation>
    <scope>NUCLEOTIDE SEQUENCE</scope>
    <source>
        <strain evidence="7">S1M29</strain>
    </source>
</reference>
<evidence type="ECO:0000313" key="8">
    <source>
        <dbReference type="Proteomes" id="UP000631181"/>
    </source>
</evidence>
<evidence type="ECO:0000313" key="7">
    <source>
        <dbReference type="EMBL" id="KAF7712334.1"/>
    </source>
</evidence>
<dbReference type="EMBL" id="WIWV01000189">
    <property type="protein sequence ID" value="KAF7712334.1"/>
    <property type="molecule type" value="Genomic_DNA"/>
</dbReference>
<dbReference type="InterPro" id="IPR046347">
    <property type="entry name" value="bZIP_sf"/>
</dbReference>
<organism evidence="7 8">
    <name type="scientific">Penicillium ucsense</name>
    <dbReference type="NCBI Taxonomy" id="2839758"/>
    <lineage>
        <taxon>Eukaryota</taxon>
        <taxon>Fungi</taxon>
        <taxon>Dikarya</taxon>
        <taxon>Ascomycota</taxon>
        <taxon>Pezizomycotina</taxon>
        <taxon>Eurotiomycetes</taxon>
        <taxon>Eurotiomycetidae</taxon>
        <taxon>Eurotiales</taxon>
        <taxon>Aspergillaceae</taxon>
        <taxon>Penicillium</taxon>
    </lineage>
</organism>
<keyword evidence="8" id="KW-1185">Reference proteome</keyword>
<evidence type="ECO:0000259" key="6">
    <source>
        <dbReference type="PROSITE" id="PS50217"/>
    </source>
</evidence>
<dbReference type="AlphaFoldDB" id="A0A8J8WF12"/>
<sequence>MATFMLAPSPGNVLHTSANCPLPAQSINPAELPWLSTLTPPYEDSPDQQHDPKSLQKPSYQQAEATESGKPDATPSQPPPQAQRTRRTRRLSSLSSSAETISPERAKHLERNRISANKCRLKKKKEHARMESILNFETRKRDALLSEVGLLKDELWCLKNMIFEHAQCDNPHVNYQLARMTEQVLSKSPASAASVSPVFATKSQADGSAFSGGGGERPLDSFGAAAAGGGGSAGPALSSDMNHVQGYSETMFENLVDIS</sequence>
<keyword evidence="4" id="KW-0539">Nucleus</keyword>
<dbReference type="PROSITE" id="PS50217">
    <property type="entry name" value="BZIP"/>
    <property type="match status" value="1"/>
</dbReference>
<dbReference type="GO" id="GO:0005634">
    <property type="term" value="C:nucleus"/>
    <property type="evidence" value="ECO:0007669"/>
    <property type="project" value="UniProtKB-SubCell"/>
</dbReference>
<dbReference type="CDD" id="cd14687">
    <property type="entry name" value="bZIP_ATF2"/>
    <property type="match status" value="1"/>
</dbReference>
<feature type="compositionally biased region" description="Basic and acidic residues" evidence="5">
    <location>
        <begin position="102"/>
        <end position="113"/>
    </location>
</feature>
<dbReference type="PROSITE" id="PS00036">
    <property type="entry name" value="BZIP_BASIC"/>
    <property type="match status" value="1"/>
</dbReference>
<feature type="domain" description="BZIP" evidence="6">
    <location>
        <begin position="102"/>
        <end position="165"/>
    </location>
</feature>
<comment type="subcellular location">
    <subcellularLocation>
        <location evidence="1">Nucleus</location>
    </subcellularLocation>
</comment>
<feature type="compositionally biased region" description="Polar residues" evidence="5">
    <location>
        <begin position="56"/>
        <end position="65"/>
    </location>
</feature>
<dbReference type="InterPro" id="IPR004827">
    <property type="entry name" value="bZIP"/>
</dbReference>
<evidence type="ECO:0000256" key="4">
    <source>
        <dbReference type="ARBA" id="ARBA00023242"/>
    </source>
</evidence>
<proteinExistence type="predicted"/>
<dbReference type="OrthoDB" id="295274at2759"/>
<feature type="region of interest" description="Disordered" evidence="5">
    <location>
        <begin position="34"/>
        <end position="116"/>
    </location>
</feature>
<dbReference type="InterPro" id="IPR051027">
    <property type="entry name" value="bZIP_transcription_factors"/>
</dbReference>
<evidence type="ECO:0000256" key="3">
    <source>
        <dbReference type="ARBA" id="ARBA00023163"/>
    </source>
</evidence>
<dbReference type="PANTHER" id="PTHR19304">
    <property type="entry name" value="CYCLIC-AMP RESPONSE ELEMENT BINDING PROTEIN"/>
    <property type="match status" value="1"/>
</dbReference>
<evidence type="ECO:0000256" key="2">
    <source>
        <dbReference type="ARBA" id="ARBA00023015"/>
    </source>
</evidence>
<dbReference type="GO" id="GO:0003700">
    <property type="term" value="F:DNA-binding transcription factor activity"/>
    <property type="evidence" value="ECO:0007669"/>
    <property type="project" value="InterPro"/>
</dbReference>
<dbReference type="Proteomes" id="UP000631181">
    <property type="component" value="Unassembled WGS sequence"/>
</dbReference>
<keyword evidence="3" id="KW-0804">Transcription</keyword>
<dbReference type="SMART" id="SM00338">
    <property type="entry name" value="BRLZ"/>
    <property type="match status" value="1"/>
</dbReference>
<evidence type="ECO:0000256" key="1">
    <source>
        <dbReference type="ARBA" id="ARBA00004123"/>
    </source>
</evidence>